<keyword evidence="2" id="KW-1185">Reference proteome</keyword>
<dbReference type="EMBL" id="JAULSU010000004">
    <property type="protein sequence ID" value="KAK0618940.1"/>
    <property type="molecule type" value="Genomic_DNA"/>
</dbReference>
<protein>
    <submittedName>
        <fullName evidence="1">Uncharacterized protein</fullName>
    </submittedName>
</protein>
<dbReference type="Proteomes" id="UP001175000">
    <property type="component" value="Unassembled WGS sequence"/>
</dbReference>
<sequence length="117" mass="13188">MAAPKSLTSDDLHKILNEKDHLAVVHCFTSTADEKAIRATMALWARRYPEAAYYTLDVAESQDIVKELEIEDSVSRFLILRDGKKIGSVHCATAADEKQLELAEEEIQLLLGRRCEE</sequence>
<evidence type="ECO:0000313" key="1">
    <source>
        <dbReference type="EMBL" id="KAK0618940.1"/>
    </source>
</evidence>
<evidence type="ECO:0000313" key="2">
    <source>
        <dbReference type="Proteomes" id="UP001175000"/>
    </source>
</evidence>
<name>A0AA39WP01_9PEZI</name>
<dbReference type="CDD" id="cd02947">
    <property type="entry name" value="TRX_family"/>
    <property type="match status" value="1"/>
</dbReference>
<dbReference type="Gene3D" id="3.40.30.10">
    <property type="entry name" value="Glutaredoxin"/>
    <property type="match status" value="1"/>
</dbReference>
<accession>A0AA39WP01</accession>
<dbReference type="InterPro" id="IPR036249">
    <property type="entry name" value="Thioredoxin-like_sf"/>
</dbReference>
<dbReference type="SUPFAM" id="SSF52833">
    <property type="entry name" value="Thioredoxin-like"/>
    <property type="match status" value="1"/>
</dbReference>
<comment type="caution">
    <text evidence="1">The sequence shown here is derived from an EMBL/GenBank/DDBJ whole genome shotgun (WGS) entry which is preliminary data.</text>
</comment>
<dbReference type="AlphaFoldDB" id="A0AA39WP01"/>
<gene>
    <name evidence="1" type="ORF">B0T14DRAFT_518278</name>
</gene>
<proteinExistence type="predicted"/>
<reference evidence="1" key="1">
    <citation type="submission" date="2023-06" db="EMBL/GenBank/DDBJ databases">
        <title>Genome-scale phylogeny and comparative genomics of the fungal order Sordariales.</title>
        <authorList>
            <consortium name="Lawrence Berkeley National Laboratory"/>
            <person name="Hensen N."/>
            <person name="Bonometti L."/>
            <person name="Westerberg I."/>
            <person name="Brannstrom I.O."/>
            <person name="Guillou S."/>
            <person name="Cros-Aarteil S."/>
            <person name="Calhoun S."/>
            <person name="Haridas S."/>
            <person name="Kuo A."/>
            <person name="Mondo S."/>
            <person name="Pangilinan J."/>
            <person name="Riley R."/>
            <person name="Labutti K."/>
            <person name="Andreopoulos B."/>
            <person name="Lipzen A."/>
            <person name="Chen C."/>
            <person name="Yanf M."/>
            <person name="Daum C."/>
            <person name="Ng V."/>
            <person name="Clum A."/>
            <person name="Steindorff A."/>
            <person name="Ohm R."/>
            <person name="Martin F."/>
            <person name="Silar P."/>
            <person name="Natvig D."/>
            <person name="Lalanne C."/>
            <person name="Gautier V."/>
            <person name="Ament-Velasquez S.L."/>
            <person name="Kruys A."/>
            <person name="Hutchinson M.I."/>
            <person name="Powell A.J."/>
            <person name="Barry K."/>
            <person name="Miller A.N."/>
            <person name="Grigoriev I.V."/>
            <person name="Debuchy R."/>
            <person name="Gladieux P."/>
            <person name="Thoren M.H."/>
            <person name="Johannesson H."/>
        </authorList>
    </citation>
    <scope>NUCLEOTIDE SEQUENCE</scope>
    <source>
        <strain evidence="1">CBS 606.72</strain>
    </source>
</reference>
<organism evidence="1 2">
    <name type="scientific">Immersiella caudata</name>
    <dbReference type="NCBI Taxonomy" id="314043"/>
    <lineage>
        <taxon>Eukaryota</taxon>
        <taxon>Fungi</taxon>
        <taxon>Dikarya</taxon>
        <taxon>Ascomycota</taxon>
        <taxon>Pezizomycotina</taxon>
        <taxon>Sordariomycetes</taxon>
        <taxon>Sordariomycetidae</taxon>
        <taxon>Sordariales</taxon>
        <taxon>Lasiosphaeriaceae</taxon>
        <taxon>Immersiella</taxon>
    </lineage>
</organism>